<evidence type="ECO:0000256" key="3">
    <source>
        <dbReference type="ARBA" id="ARBA00022448"/>
    </source>
</evidence>
<feature type="transmembrane region" description="Helical" evidence="12">
    <location>
        <begin position="90"/>
        <end position="112"/>
    </location>
</feature>
<keyword evidence="8 12" id="KW-1133">Transmembrane helix</keyword>
<name>A0A921Z6X3_MANSE</name>
<dbReference type="InterPro" id="IPR006593">
    <property type="entry name" value="Cyt_b561/ferric_Rdtase_TM"/>
</dbReference>
<keyword evidence="5 12" id="KW-0812">Transmembrane</keyword>
<evidence type="ECO:0000256" key="2">
    <source>
        <dbReference type="ARBA" id="ARBA00004141"/>
    </source>
</evidence>
<sequence length="263" mass="28919">MDRPSTSQQSVDKVEMFEVREHVPYQAEITRAPVTYDEESGDAYSSSWDSAWAAICQLFNLLHHMQIAIVVFCIWHFALTSSPNGTISNLQLHIILAGTGYQLFLVEAILTLHRHNSWSSQLSKDSKRIVHGCLQIIGSLFVITGTFLGLAEVDMKISTAHGICGVIALVFCLISFITGIIALFSSKVRLMIKSGPVKILHLAVGLFAICMGLVTMIIGFNMDYYSSSQGGLATALMVFVTMILGYVLVQPILNLISTTRNVM</sequence>
<dbReference type="SMART" id="SM00665">
    <property type="entry name" value="B561"/>
    <property type="match status" value="1"/>
</dbReference>
<keyword evidence="6" id="KW-0479">Metal-binding</keyword>
<keyword evidence="7" id="KW-0249">Electron transport</keyword>
<keyword evidence="3" id="KW-0813">Transport</keyword>
<dbReference type="GO" id="GO:0140575">
    <property type="term" value="F:transmembrane monodehydroascorbate reductase activity"/>
    <property type="evidence" value="ECO:0007669"/>
    <property type="project" value="InterPro"/>
</dbReference>
<feature type="transmembrane region" description="Helical" evidence="12">
    <location>
        <begin position="157"/>
        <end position="185"/>
    </location>
</feature>
<evidence type="ECO:0000256" key="4">
    <source>
        <dbReference type="ARBA" id="ARBA00022617"/>
    </source>
</evidence>
<dbReference type="InterPro" id="IPR045150">
    <property type="entry name" value="CYB561D1/2"/>
</dbReference>
<evidence type="ECO:0000256" key="6">
    <source>
        <dbReference type="ARBA" id="ARBA00022723"/>
    </source>
</evidence>
<reference evidence="14" key="2">
    <citation type="submission" date="2020-12" db="EMBL/GenBank/DDBJ databases">
        <authorList>
            <person name="Kanost M."/>
        </authorList>
    </citation>
    <scope>NUCLEOTIDE SEQUENCE</scope>
</reference>
<evidence type="ECO:0000256" key="9">
    <source>
        <dbReference type="ARBA" id="ARBA00023004"/>
    </source>
</evidence>
<evidence type="ECO:0000256" key="10">
    <source>
        <dbReference type="ARBA" id="ARBA00023136"/>
    </source>
</evidence>
<evidence type="ECO:0000256" key="5">
    <source>
        <dbReference type="ARBA" id="ARBA00022692"/>
    </source>
</evidence>
<reference evidence="14" key="1">
    <citation type="journal article" date="2016" name="Insect Biochem. Mol. Biol.">
        <title>Multifaceted biological insights from a draft genome sequence of the tobacco hornworm moth, Manduca sexta.</title>
        <authorList>
            <person name="Kanost M.R."/>
            <person name="Arrese E.L."/>
            <person name="Cao X."/>
            <person name="Chen Y.R."/>
            <person name="Chellapilla S."/>
            <person name="Goldsmith M.R."/>
            <person name="Grosse-Wilde E."/>
            <person name="Heckel D.G."/>
            <person name="Herndon N."/>
            <person name="Jiang H."/>
            <person name="Papanicolaou A."/>
            <person name="Qu J."/>
            <person name="Soulages J.L."/>
            <person name="Vogel H."/>
            <person name="Walters J."/>
            <person name="Waterhouse R.M."/>
            <person name="Ahn S.J."/>
            <person name="Almeida F.C."/>
            <person name="An C."/>
            <person name="Aqrawi P."/>
            <person name="Bretschneider A."/>
            <person name="Bryant W.B."/>
            <person name="Bucks S."/>
            <person name="Chao H."/>
            <person name="Chevignon G."/>
            <person name="Christen J.M."/>
            <person name="Clarke D.F."/>
            <person name="Dittmer N.T."/>
            <person name="Ferguson L.C.F."/>
            <person name="Garavelou S."/>
            <person name="Gordon K.H.J."/>
            <person name="Gunaratna R.T."/>
            <person name="Han Y."/>
            <person name="Hauser F."/>
            <person name="He Y."/>
            <person name="Heidel-Fischer H."/>
            <person name="Hirsh A."/>
            <person name="Hu Y."/>
            <person name="Jiang H."/>
            <person name="Kalra D."/>
            <person name="Klinner C."/>
            <person name="Konig C."/>
            <person name="Kovar C."/>
            <person name="Kroll A.R."/>
            <person name="Kuwar S.S."/>
            <person name="Lee S.L."/>
            <person name="Lehman R."/>
            <person name="Li K."/>
            <person name="Li Z."/>
            <person name="Liang H."/>
            <person name="Lovelace S."/>
            <person name="Lu Z."/>
            <person name="Mansfield J.H."/>
            <person name="McCulloch K.J."/>
            <person name="Mathew T."/>
            <person name="Morton B."/>
            <person name="Muzny D.M."/>
            <person name="Neunemann D."/>
            <person name="Ongeri F."/>
            <person name="Pauchet Y."/>
            <person name="Pu L.L."/>
            <person name="Pyrousis I."/>
            <person name="Rao X.J."/>
            <person name="Redding A."/>
            <person name="Roesel C."/>
            <person name="Sanchez-Gracia A."/>
            <person name="Schaack S."/>
            <person name="Shukla A."/>
            <person name="Tetreau G."/>
            <person name="Wang Y."/>
            <person name="Xiong G.H."/>
            <person name="Traut W."/>
            <person name="Walsh T.K."/>
            <person name="Worley K.C."/>
            <person name="Wu D."/>
            <person name="Wu W."/>
            <person name="Wu Y.Q."/>
            <person name="Zhang X."/>
            <person name="Zou Z."/>
            <person name="Zucker H."/>
            <person name="Briscoe A.D."/>
            <person name="Burmester T."/>
            <person name="Clem R.J."/>
            <person name="Feyereisen R."/>
            <person name="Grimmelikhuijzen C.J.P."/>
            <person name="Hamodrakas S.J."/>
            <person name="Hansson B.S."/>
            <person name="Huguet E."/>
            <person name="Jermiin L.S."/>
            <person name="Lan Q."/>
            <person name="Lehman H.K."/>
            <person name="Lorenzen M."/>
            <person name="Merzendorfer H."/>
            <person name="Michalopoulos I."/>
            <person name="Morton D.B."/>
            <person name="Muthukrishnan S."/>
            <person name="Oakeshott J.G."/>
            <person name="Palmer W."/>
            <person name="Park Y."/>
            <person name="Passarelli A.L."/>
            <person name="Rozas J."/>
            <person name="Schwartz L.M."/>
            <person name="Smith W."/>
            <person name="Southgate A."/>
            <person name="Vilcinskas A."/>
            <person name="Vogt R."/>
            <person name="Wang P."/>
            <person name="Werren J."/>
            <person name="Yu X.Q."/>
            <person name="Zhou J.J."/>
            <person name="Brown S.J."/>
            <person name="Scherer S.E."/>
            <person name="Richards S."/>
            <person name="Blissard G.W."/>
        </authorList>
    </citation>
    <scope>NUCLEOTIDE SEQUENCE</scope>
</reference>
<dbReference type="OrthoDB" id="432881at2759"/>
<keyword evidence="15" id="KW-1185">Reference proteome</keyword>
<dbReference type="Pfam" id="PF03188">
    <property type="entry name" value="Cytochrom_B561"/>
    <property type="match status" value="1"/>
</dbReference>
<dbReference type="PROSITE" id="PS50939">
    <property type="entry name" value="CYTOCHROME_B561"/>
    <property type="match status" value="1"/>
</dbReference>
<dbReference type="EC" id="7.2.1.3" evidence="11"/>
<comment type="caution">
    <text evidence="14">The sequence shown here is derived from an EMBL/GenBank/DDBJ whole genome shotgun (WGS) entry which is preliminary data.</text>
</comment>
<evidence type="ECO:0000256" key="7">
    <source>
        <dbReference type="ARBA" id="ARBA00022982"/>
    </source>
</evidence>
<dbReference type="Gene3D" id="1.20.120.1770">
    <property type="match status" value="1"/>
</dbReference>
<feature type="transmembrane region" description="Helical" evidence="12">
    <location>
        <begin position="232"/>
        <end position="256"/>
    </location>
</feature>
<dbReference type="GO" id="GO:0016020">
    <property type="term" value="C:membrane"/>
    <property type="evidence" value="ECO:0007669"/>
    <property type="project" value="UniProtKB-SubCell"/>
</dbReference>
<keyword evidence="10 12" id="KW-0472">Membrane</keyword>
<evidence type="ECO:0000313" key="15">
    <source>
        <dbReference type="Proteomes" id="UP000791440"/>
    </source>
</evidence>
<dbReference type="Proteomes" id="UP000791440">
    <property type="component" value="Unassembled WGS sequence"/>
</dbReference>
<dbReference type="PANTHER" id="PTHR15422">
    <property type="entry name" value="OS05G0565100 PROTEIN"/>
    <property type="match status" value="1"/>
</dbReference>
<organism evidence="14 15">
    <name type="scientific">Manduca sexta</name>
    <name type="common">Tobacco hawkmoth</name>
    <name type="synonym">Tobacco hornworm</name>
    <dbReference type="NCBI Taxonomy" id="7130"/>
    <lineage>
        <taxon>Eukaryota</taxon>
        <taxon>Metazoa</taxon>
        <taxon>Ecdysozoa</taxon>
        <taxon>Arthropoda</taxon>
        <taxon>Hexapoda</taxon>
        <taxon>Insecta</taxon>
        <taxon>Pterygota</taxon>
        <taxon>Neoptera</taxon>
        <taxon>Endopterygota</taxon>
        <taxon>Lepidoptera</taxon>
        <taxon>Glossata</taxon>
        <taxon>Ditrysia</taxon>
        <taxon>Bombycoidea</taxon>
        <taxon>Sphingidae</taxon>
        <taxon>Sphinginae</taxon>
        <taxon>Sphingini</taxon>
        <taxon>Manduca</taxon>
    </lineage>
</organism>
<evidence type="ECO:0000256" key="12">
    <source>
        <dbReference type="SAM" id="Phobius"/>
    </source>
</evidence>
<feature type="transmembrane region" description="Helical" evidence="12">
    <location>
        <begin position="197"/>
        <end position="220"/>
    </location>
</feature>
<keyword evidence="9" id="KW-0408">Iron</keyword>
<dbReference type="GO" id="GO:0046872">
    <property type="term" value="F:metal ion binding"/>
    <property type="evidence" value="ECO:0007669"/>
    <property type="project" value="UniProtKB-KW"/>
</dbReference>
<keyword evidence="4" id="KW-0349">Heme</keyword>
<feature type="transmembrane region" description="Helical" evidence="12">
    <location>
        <begin position="58"/>
        <end position="78"/>
    </location>
</feature>
<dbReference type="EMBL" id="JH668416">
    <property type="protein sequence ID" value="KAG6452020.1"/>
    <property type="molecule type" value="Genomic_DNA"/>
</dbReference>
<evidence type="ECO:0000313" key="14">
    <source>
        <dbReference type="EMBL" id="KAG6452020.1"/>
    </source>
</evidence>
<evidence type="ECO:0000259" key="13">
    <source>
        <dbReference type="PROSITE" id="PS50939"/>
    </source>
</evidence>
<comment type="subcellular location">
    <subcellularLocation>
        <location evidence="2">Membrane</location>
        <topology evidence="2">Multi-pass membrane protein</topology>
    </subcellularLocation>
</comment>
<gene>
    <name evidence="14" type="ORF">O3G_MSEX007405</name>
</gene>
<proteinExistence type="predicted"/>
<dbReference type="GO" id="GO:0140571">
    <property type="term" value="F:transmembrane ascorbate ferrireductase activity"/>
    <property type="evidence" value="ECO:0007669"/>
    <property type="project" value="UniProtKB-EC"/>
</dbReference>
<dbReference type="PANTHER" id="PTHR15422:SF43">
    <property type="entry name" value="ASCORBATE FERRIREDUCTASE (TRANSMEMBRANE)"/>
    <property type="match status" value="1"/>
</dbReference>
<comment type="cofactor">
    <cofactor evidence="1">
        <name>heme b</name>
        <dbReference type="ChEBI" id="CHEBI:60344"/>
    </cofactor>
</comment>
<dbReference type="AlphaFoldDB" id="A0A921Z6X3"/>
<accession>A0A921Z6X3</accession>
<feature type="domain" description="Cytochrome b561" evidence="13">
    <location>
        <begin position="58"/>
        <end position="257"/>
    </location>
</feature>
<evidence type="ECO:0000256" key="11">
    <source>
        <dbReference type="ARBA" id="ARBA00024225"/>
    </source>
</evidence>
<feature type="transmembrane region" description="Helical" evidence="12">
    <location>
        <begin position="133"/>
        <end position="151"/>
    </location>
</feature>
<evidence type="ECO:0000256" key="1">
    <source>
        <dbReference type="ARBA" id="ARBA00001970"/>
    </source>
</evidence>
<protein>
    <recommendedName>
        <fullName evidence="11">ascorbate ferrireductase (transmembrane)</fullName>
        <ecNumber evidence="11">7.2.1.3</ecNumber>
    </recommendedName>
</protein>
<evidence type="ECO:0000256" key="8">
    <source>
        <dbReference type="ARBA" id="ARBA00022989"/>
    </source>
</evidence>